<dbReference type="GO" id="GO:0015627">
    <property type="term" value="C:type II protein secretion system complex"/>
    <property type="evidence" value="ECO:0007669"/>
    <property type="project" value="InterPro"/>
</dbReference>
<sequence length="148" mass="15727">MIIFRRSQGFSLLELMITVAIIGIVASIAYPSYQESVAKSRRSEAANALFTAAQALERYYSSNGRYTTTVGGSTLPAVFPTSVPANGAAYYTIASTAAAANTYTLKATRAGVMAGDGCGDFTYDETGDLALTSQPSDSTKTLAYCWRR</sequence>
<dbReference type="EMBL" id="CACSIM010000006">
    <property type="protein sequence ID" value="CAA0117601.1"/>
    <property type="molecule type" value="Genomic_DNA"/>
</dbReference>
<dbReference type="AlphaFoldDB" id="A0A5S9PY94"/>
<gene>
    <name evidence="3" type="primary">pulG</name>
    <name evidence="3" type="ORF">IHBHHGIJ_03085</name>
    <name evidence="4" type="ORF">KFEGEMFD_03298</name>
</gene>
<dbReference type="Pfam" id="PF16732">
    <property type="entry name" value="ComP_DUS"/>
    <property type="match status" value="1"/>
</dbReference>
<keyword evidence="2" id="KW-0472">Membrane</keyword>
<dbReference type="EMBL" id="CACSIK010000003">
    <property type="protein sequence ID" value="CAA0109372.1"/>
    <property type="molecule type" value="Genomic_DNA"/>
</dbReference>
<dbReference type="InterPro" id="IPR031982">
    <property type="entry name" value="PilE-like"/>
</dbReference>
<dbReference type="GO" id="GO:0015628">
    <property type="term" value="P:protein secretion by the type II secretion system"/>
    <property type="evidence" value="ECO:0007669"/>
    <property type="project" value="InterPro"/>
</dbReference>
<dbReference type="Gene3D" id="3.30.700.10">
    <property type="entry name" value="Glycoprotein, Type 4 Pilin"/>
    <property type="match status" value="1"/>
</dbReference>
<dbReference type="InterPro" id="IPR012902">
    <property type="entry name" value="N_methyl_site"/>
</dbReference>
<accession>A0A5S9PY94</accession>
<evidence type="ECO:0000256" key="1">
    <source>
        <dbReference type="ARBA" id="ARBA00022481"/>
    </source>
</evidence>
<dbReference type="PANTHER" id="PTHR30093:SF47">
    <property type="entry name" value="TYPE IV PILUS NON-CORE MINOR PILIN PILE"/>
    <property type="match status" value="1"/>
</dbReference>
<keyword evidence="5" id="KW-1185">Reference proteome</keyword>
<dbReference type="PANTHER" id="PTHR30093">
    <property type="entry name" value="GENERAL SECRETION PATHWAY PROTEIN G"/>
    <property type="match status" value="1"/>
</dbReference>
<evidence type="ECO:0000313" key="3">
    <source>
        <dbReference type="EMBL" id="CAA0109372.1"/>
    </source>
</evidence>
<dbReference type="InterPro" id="IPR045584">
    <property type="entry name" value="Pilin-like"/>
</dbReference>
<dbReference type="Proteomes" id="UP000439591">
    <property type="component" value="Unassembled WGS sequence"/>
</dbReference>
<dbReference type="InterPro" id="IPR000983">
    <property type="entry name" value="Bac_GSPG_pilin"/>
</dbReference>
<dbReference type="Proteomes" id="UP000435877">
    <property type="component" value="Unassembled WGS sequence"/>
</dbReference>
<organism evidence="3 5">
    <name type="scientific">Zhongshania aliphaticivorans</name>
    <dbReference type="NCBI Taxonomy" id="1470434"/>
    <lineage>
        <taxon>Bacteria</taxon>
        <taxon>Pseudomonadati</taxon>
        <taxon>Pseudomonadota</taxon>
        <taxon>Gammaproteobacteria</taxon>
        <taxon>Cellvibrionales</taxon>
        <taxon>Spongiibacteraceae</taxon>
        <taxon>Zhongshania</taxon>
    </lineage>
</organism>
<evidence type="ECO:0000256" key="2">
    <source>
        <dbReference type="SAM" id="Phobius"/>
    </source>
</evidence>
<keyword evidence="2" id="KW-0812">Transmembrane</keyword>
<dbReference type="PRINTS" id="PR00813">
    <property type="entry name" value="BCTERIALGSPG"/>
</dbReference>
<proteinExistence type="predicted"/>
<feature type="transmembrane region" description="Helical" evidence="2">
    <location>
        <begin position="12"/>
        <end position="33"/>
    </location>
</feature>
<protein>
    <submittedName>
        <fullName evidence="3">Type II secretion system protein G</fullName>
    </submittedName>
</protein>
<dbReference type="SUPFAM" id="SSF54523">
    <property type="entry name" value="Pili subunits"/>
    <property type="match status" value="1"/>
</dbReference>
<keyword evidence="2" id="KW-1133">Transmembrane helix</keyword>
<reference evidence="5 6" key="1">
    <citation type="submission" date="2019-11" db="EMBL/GenBank/DDBJ databases">
        <authorList>
            <person name="Holert J."/>
        </authorList>
    </citation>
    <scope>NUCLEOTIDE SEQUENCE [LARGE SCALE GENOMIC DNA]</scope>
    <source>
        <strain evidence="4">BC3_2A</strain>
        <strain evidence="3">SB11_1A</strain>
    </source>
</reference>
<evidence type="ECO:0000313" key="6">
    <source>
        <dbReference type="Proteomes" id="UP000439591"/>
    </source>
</evidence>
<dbReference type="NCBIfam" id="TIGR02532">
    <property type="entry name" value="IV_pilin_GFxxxE"/>
    <property type="match status" value="1"/>
</dbReference>
<name>A0A5S9PY94_9GAMM</name>
<dbReference type="PROSITE" id="PS00409">
    <property type="entry name" value="PROKAR_NTER_METHYL"/>
    <property type="match status" value="1"/>
</dbReference>
<evidence type="ECO:0000313" key="4">
    <source>
        <dbReference type="EMBL" id="CAA0117601.1"/>
    </source>
</evidence>
<dbReference type="RefSeq" id="WP_327785489.1">
    <property type="nucleotide sequence ID" value="NZ_CACSIK010000003.1"/>
</dbReference>
<dbReference type="Pfam" id="PF07963">
    <property type="entry name" value="N_methyl"/>
    <property type="match status" value="1"/>
</dbReference>
<dbReference type="GO" id="GO:0043683">
    <property type="term" value="P:type IV pilus assembly"/>
    <property type="evidence" value="ECO:0007669"/>
    <property type="project" value="InterPro"/>
</dbReference>
<evidence type="ECO:0000313" key="5">
    <source>
        <dbReference type="Proteomes" id="UP000435877"/>
    </source>
</evidence>
<keyword evidence="1" id="KW-0488">Methylation</keyword>